<dbReference type="RefSeq" id="WP_161819629.1">
    <property type="nucleotide sequence ID" value="NZ_JAACJS010000015.1"/>
</dbReference>
<dbReference type="Pfam" id="PF04542">
    <property type="entry name" value="Sigma70_r2"/>
    <property type="match status" value="1"/>
</dbReference>
<dbReference type="Gene3D" id="1.10.1740.10">
    <property type="match status" value="1"/>
</dbReference>
<feature type="domain" description="RNA polymerase sigma-70 region 2" evidence="6">
    <location>
        <begin position="26"/>
        <end position="90"/>
    </location>
</feature>
<sequence length="201" mass="22611">MHPSPQDTTHLLDRLSRGDNGALEALFLTYKDSVYETALRFVKIEVYAEEILQDVFLDLWMHRGEAPGIENLPGWLYTVARNRSFKVLRGIARRNIHEGKVKAEAHEREQSGDTDYLLEEAELKGMVAEAKSRLTAAQQTAFYLMRELGLSRDEAAAQMGISPNTAKVHLLHATRAIRAHLIVKGVIVPSVLAAFPLFIYN</sequence>
<organism evidence="8 9">
    <name type="scientific">Sediminibacterium roseum</name>
    <dbReference type="NCBI Taxonomy" id="1978412"/>
    <lineage>
        <taxon>Bacteria</taxon>
        <taxon>Pseudomonadati</taxon>
        <taxon>Bacteroidota</taxon>
        <taxon>Chitinophagia</taxon>
        <taxon>Chitinophagales</taxon>
        <taxon>Chitinophagaceae</taxon>
        <taxon>Sediminibacterium</taxon>
    </lineage>
</organism>
<evidence type="ECO:0000256" key="5">
    <source>
        <dbReference type="SAM" id="Phobius"/>
    </source>
</evidence>
<comment type="caution">
    <text evidence="8">The sequence shown here is derived from an EMBL/GenBank/DDBJ whole genome shotgun (WGS) entry which is preliminary data.</text>
</comment>
<evidence type="ECO:0000256" key="1">
    <source>
        <dbReference type="ARBA" id="ARBA00010641"/>
    </source>
</evidence>
<dbReference type="SUPFAM" id="SSF88659">
    <property type="entry name" value="Sigma3 and sigma4 domains of RNA polymerase sigma factors"/>
    <property type="match status" value="1"/>
</dbReference>
<evidence type="ECO:0000256" key="2">
    <source>
        <dbReference type="ARBA" id="ARBA00023015"/>
    </source>
</evidence>
<gene>
    <name evidence="8" type="ORF">GWC95_15555</name>
</gene>
<feature type="domain" description="RNA polymerase sigma factor 70 region 4 type 2" evidence="7">
    <location>
        <begin position="127"/>
        <end position="173"/>
    </location>
</feature>
<dbReference type="SUPFAM" id="SSF88946">
    <property type="entry name" value="Sigma2 domain of RNA polymerase sigma factors"/>
    <property type="match status" value="1"/>
</dbReference>
<evidence type="ECO:0000259" key="6">
    <source>
        <dbReference type="Pfam" id="PF04542"/>
    </source>
</evidence>
<keyword evidence="5" id="KW-0812">Transmembrane</keyword>
<keyword evidence="4" id="KW-0804">Transcription</keyword>
<dbReference type="InterPro" id="IPR007627">
    <property type="entry name" value="RNA_pol_sigma70_r2"/>
</dbReference>
<dbReference type="Gene3D" id="1.10.10.10">
    <property type="entry name" value="Winged helix-like DNA-binding domain superfamily/Winged helix DNA-binding domain"/>
    <property type="match status" value="1"/>
</dbReference>
<feature type="transmembrane region" description="Helical" evidence="5">
    <location>
        <begin position="181"/>
        <end position="200"/>
    </location>
</feature>
<keyword evidence="3" id="KW-0731">Sigma factor</keyword>
<dbReference type="InterPro" id="IPR036388">
    <property type="entry name" value="WH-like_DNA-bd_sf"/>
</dbReference>
<comment type="similarity">
    <text evidence="1">Belongs to the sigma-70 factor family. ECF subfamily.</text>
</comment>
<reference evidence="8 9" key="1">
    <citation type="submission" date="2020-01" db="EMBL/GenBank/DDBJ databases">
        <title>Genome analysis.</title>
        <authorList>
            <person name="Wu S."/>
            <person name="Wang G."/>
        </authorList>
    </citation>
    <scope>NUCLEOTIDE SEQUENCE [LARGE SCALE GENOMIC DNA]</scope>
    <source>
        <strain evidence="8 9">SYL130</strain>
    </source>
</reference>
<keyword evidence="2" id="KW-0805">Transcription regulation</keyword>
<evidence type="ECO:0000313" key="9">
    <source>
        <dbReference type="Proteomes" id="UP000753802"/>
    </source>
</evidence>
<keyword evidence="9" id="KW-1185">Reference proteome</keyword>
<evidence type="ECO:0000256" key="3">
    <source>
        <dbReference type="ARBA" id="ARBA00023082"/>
    </source>
</evidence>
<evidence type="ECO:0000256" key="4">
    <source>
        <dbReference type="ARBA" id="ARBA00023163"/>
    </source>
</evidence>
<dbReference type="InterPro" id="IPR013325">
    <property type="entry name" value="RNA_pol_sigma_r2"/>
</dbReference>
<dbReference type="NCBIfam" id="TIGR02937">
    <property type="entry name" value="sigma70-ECF"/>
    <property type="match status" value="1"/>
</dbReference>
<proteinExistence type="inferred from homology"/>
<dbReference type="Pfam" id="PF08281">
    <property type="entry name" value="Sigma70_r4_2"/>
    <property type="match status" value="1"/>
</dbReference>
<dbReference type="PANTHER" id="PTHR43133">
    <property type="entry name" value="RNA POLYMERASE ECF-TYPE SIGMA FACTO"/>
    <property type="match status" value="1"/>
</dbReference>
<evidence type="ECO:0000313" key="8">
    <source>
        <dbReference type="EMBL" id="NCI51344.1"/>
    </source>
</evidence>
<dbReference type="InterPro" id="IPR039425">
    <property type="entry name" value="RNA_pol_sigma-70-like"/>
</dbReference>
<dbReference type="InterPro" id="IPR013249">
    <property type="entry name" value="RNA_pol_sigma70_r4_t2"/>
</dbReference>
<dbReference type="InterPro" id="IPR014284">
    <property type="entry name" value="RNA_pol_sigma-70_dom"/>
</dbReference>
<dbReference type="EMBL" id="JAACJS010000015">
    <property type="protein sequence ID" value="NCI51344.1"/>
    <property type="molecule type" value="Genomic_DNA"/>
</dbReference>
<dbReference type="PANTHER" id="PTHR43133:SF46">
    <property type="entry name" value="RNA POLYMERASE SIGMA-70 FACTOR ECF SUBFAMILY"/>
    <property type="match status" value="1"/>
</dbReference>
<keyword evidence="5" id="KW-1133">Transmembrane helix</keyword>
<dbReference type="Proteomes" id="UP000753802">
    <property type="component" value="Unassembled WGS sequence"/>
</dbReference>
<accession>A0ABW9ZW23</accession>
<keyword evidence="5" id="KW-0472">Membrane</keyword>
<protein>
    <submittedName>
        <fullName evidence="8">Sigma-70 family RNA polymerase sigma factor</fullName>
    </submittedName>
</protein>
<evidence type="ECO:0000259" key="7">
    <source>
        <dbReference type="Pfam" id="PF08281"/>
    </source>
</evidence>
<dbReference type="InterPro" id="IPR013324">
    <property type="entry name" value="RNA_pol_sigma_r3/r4-like"/>
</dbReference>
<name>A0ABW9ZW23_9BACT</name>